<evidence type="ECO:0000256" key="4">
    <source>
        <dbReference type="SAM" id="MobiDB-lite"/>
    </source>
</evidence>
<dbReference type="InterPro" id="IPR046532">
    <property type="entry name" value="DUF6597"/>
</dbReference>
<evidence type="ECO:0000256" key="1">
    <source>
        <dbReference type="ARBA" id="ARBA00023015"/>
    </source>
</evidence>
<dbReference type="InterPro" id="IPR050204">
    <property type="entry name" value="AraC_XylS_family_regulators"/>
</dbReference>
<dbReference type="SMART" id="SM00342">
    <property type="entry name" value="HTH_ARAC"/>
    <property type="match status" value="1"/>
</dbReference>
<dbReference type="Gene3D" id="1.10.10.60">
    <property type="entry name" value="Homeodomain-like"/>
    <property type="match status" value="1"/>
</dbReference>
<accession>A0A5P2CYX6</accession>
<proteinExistence type="predicted"/>
<evidence type="ECO:0000313" key="7">
    <source>
        <dbReference type="Proteomes" id="UP000325211"/>
    </source>
</evidence>
<organism evidence="6 7">
    <name type="scientific">Streptomyces venezuelae</name>
    <dbReference type="NCBI Taxonomy" id="54571"/>
    <lineage>
        <taxon>Bacteria</taxon>
        <taxon>Bacillati</taxon>
        <taxon>Actinomycetota</taxon>
        <taxon>Actinomycetes</taxon>
        <taxon>Kitasatosporales</taxon>
        <taxon>Streptomycetaceae</taxon>
        <taxon>Streptomyces</taxon>
    </lineage>
</organism>
<reference evidence="6 7" key="1">
    <citation type="submission" date="2018-05" db="EMBL/GenBank/DDBJ databases">
        <title>Streptomyces venezuelae.</title>
        <authorList>
            <person name="Kim W."/>
            <person name="Lee N."/>
            <person name="Cho B.-K."/>
        </authorList>
    </citation>
    <scope>NUCLEOTIDE SEQUENCE [LARGE SCALE GENOMIC DNA]</scope>
    <source>
        <strain evidence="6 7">ATCC 21782</strain>
    </source>
</reference>
<dbReference type="SUPFAM" id="SSF46689">
    <property type="entry name" value="Homeodomain-like"/>
    <property type="match status" value="1"/>
</dbReference>
<dbReference type="PROSITE" id="PS01124">
    <property type="entry name" value="HTH_ARAC_FAMILY_2"/>
    <property type="match status" value="1"/>
</dbReference>
<keyword evidence="2" id="KW-0238">DNA-binding</keyword>
<protein>
    <submittedName>
        <fullName evidence="6">AraC family transcriptional regulator</fullName>
    </submittedName>
</protein>
<evidence type="ECO:0000256" key="3">
    <source>
        <dbReference type="ARBA" id="ARBA00023163"/>
    </source>
</evidence>
<evidence type="ECO:0000259" key="5">
    <source>
        <dbReference type="PROSITE" id="PS01124"/>
    </source>
</evidence>
<dbReference type="EMBL" id="CP029190">
    <property type="protein sequence ID" value="QES47663.1"/>
    <property type="molecule type" value="Genomic_DNA"/>
</dbReference>
<feature type="region of interest" description="Disordered" evidence="4">
    <location>
        <begin position="1"/>
        <end position="21"/>
    </location>
</feature>
<sequence>MARSGGTTEHGTWQLTTSAPAPALRPGVRGYRGYRLSMDRTQRRIEIPNGTVTMVVNFGDPVRVAGAGAPGPGLPYRSLVSGLRTDATVGEHGGRLHGIEVHFAPWMAFTVFGVALYELRDRLVPPAELLGAEADRLETRLAQASSWPERFALLDAALLERAARGPAPAPQTVWAWQQLVRTEGLLPVADLAQGAGWSTRRLEHRFREQIGLSAKSASRVLRLQRALRMLTAGGRPASEAASACGFYDQAHLHRDFRAMTGCAPGQFLSYRGGAGRPVDREPGRVTSILL</sequence>
<evidence type="ECO:0000313" key="6">
    <source>
        <dbReference type="EMBL" id="QES47663.1"/>
    </source>
</evidence>
<dbReference type="PANTHER" id="PTHR46796:SF15">
    <property type="entry name" value="BLL1074 PROTEIN"/>
    <property type="match status" value="1"/>
</dbReference>
<evidence type="ECO:0000256" key="2">
    <source>
        <dbReference type="ARBA" id="ARBA00023125"/>
    </source>
</evidence>
<feature type="compositionally biased region" description="Polar residues" evidence="4">
    <location>
        <begin position="1"/>
        <end position="19"/>
    </location>
</feature>
<dbReference type="GO" id="GO:0003700">
    <property type="term" value="F:DNA-binding transcription factor activity"/>
    <property type="evidence" value="ECO:0007669"/>
    <property type="project" value="InterPro"/>
</dbReference>
<keyword evidence="1" id="KW-0805">Transcription regulation</keyword>
<gene>
    <name evidence="6" type="ORF">DEJ50_07360</name>
</gene>
<dbReference type="RefSeq" id="WP_150206782.1">
    <property type="nucleotide sequence ID" value="NZ_CP029190.1"/>
</dbReference>
<dbReference type="AlphaFoldDB" id="A0A5P2CYX6"/>
<dbReference type="InterPro" id="IPR018060">
    <property type="entry name" value="HTH_AraC"/>
</dbReference>
<dbReference type="OrthoDB" id="2559672at2"/>
<dbReference type="Pfam" id="PF20240">
    <property type="entry name" value="DUF6597"/>
    <property type="match status" value="1"/>
</dbReference>
<dbReference type="PANTHER" id="PTHR46796">
    <property type="entry name" value="HTH-TYPE TRANSCRIPTIONAL ACTIVATOR RHAS-RELATED"/>
    <property type="match status" value="1"/>
</dbReference>
<feature type="domain" description="HTH araC/xylS-type" evidence="5">
    <location>
        <begin position="171"/>
        <end position="270"/>
    </location>
</feature>
<dbReference type="GO" id="GO:0043565">
    <property type="term" value="F:sequence-specific DNA binding"/>
    <property type="evidence" value="ECO:0007669"/>
    <property type="project" value="InterPro"/>
</dbReference>
<keyword evidence="3" id="KW-0804">Transcription</keyword>
<dbReference type="Proteomes" id="UP000325211">
    <property type="component" value="Chromosome"/>
</dbReference>
<dbReference type="InterPro" id="IPR009057">
    <property type="entry name" value="Homeodomain-like_sf"/>
</dbReference>
<name>A0A5P2CYX6_STRVZ</name>
<dbReference type="Pfam" id="PF12833">
    <property type="entry name" value="HTH_18"/>
    <property type="match status" value="1"/>
</dbReference>